<reference evidence="2" key="1">
    <citation type="submission" date="2020-08" db="EMBL/GenBank/DDBJ databases">
        <title>Multicomponent nature underlies the extraordinary mechanical properties of spider dragline silk.</title>
        <authorList>
            <person name="Kono N."/>
            <person name="Nakamura H."/>
            <person name="Mori M."/>
            <person name="Yoshida Y."/>
            <person name="Ohtoshi R."/>
            <person name="Malay A.D."/>
            <person name="Moran D.A.P."/>
            <person name="Tomita M."/>
            <person name="Numata K."/>
            <person name="Arakawa K."/>
        </authorList>
    </citation>
    <scope>NUCLEOTIDE SEQUENCE</scope>
</reference>
<accession>A0A8X6W213</accession>
<feature type="region of interest" description="Disordered" evidence="1">
    <location>
        <begin position="72"/>
        <end position="107"/>
    </location>
</feature>
<name>A0A8X6W213_TRICX</name>
<protein>
    <submittedName>
        <fullName evidence="2">Uncharacterized protein</fullName>
    </submittedName>
</protein>
<gene>
    <name evidence="2" type="ORF">TNCV_4375411</name>
</gene>
<keyword evidence="3" id="KW-1185">Reference proteome</keyword>
<dbReference type="Proteomes" id="UP000887159">
    <property type="component" value="Unassembled WGS sequence"/>
</dbReference>
<evidence type="ECO:0000313" key="3">
    <source>
        <dbReference type="Proteomes" id="UP000887159"/>
    </source>
</evidence>
<evidence type="ECO:0000313" key="2">
    <source>
        <dbReference type="EMBL" id="GFY26795.1"/>
    </source>
</evidence>
<comment type="caution">
    <text evidence="2">The sequence shown here is derived from an EMBL/GenBank/DDBJ whole genome shotgun (WGS) entry which is preliminary data.</text>
</comment>
<evidence type="ECO:0000256" key="1">
    <source>
        <dbReference type="SAM" id="MobiDB-lite"/>
    </source>
</evidence>
<dbReference type="AlphaFoldDB" id="A0A8X6W213"/>
<sequence>MRTWRNLGGRAKLTSFLETKLATILASLATMLASSEPSGIFQKVVDLSTSVTFNNTSSYISGSFGRTYKRRCSPVRRGVPPGQPIGVNDHFTKHPTREQPLSSQSCK</sequence>
<proteinExistence type="predicted"/>
<organism evidence="2 3">
    <name type="scientific">Trichonephila clavipes</name>
    <name type="common">Golden silk orbweaver</name>
    <name type="synonym">Nephila clavipes</name>
    <dbReference type="NCBI Taxonomy" id="2585209"/>
    <lineage>
        <taxon>Eukaryota</taxon>
        <taxon>Metazoa</taxon>
        <taxon>Ecdysozoa</taxon>
        <taxon>Arthropoda</taxon>
        <taxon>Chelicerata</taxon>
        <taxon>Arachnida</taxon>
        <taxon>Araneae</taxon>
        <taxon>Araneomorphae</taxon>
        <taxon>Entelegynae</taxon>
        <taxon>Araneoidea</taxon>
        <taxon>Nephilidae</taxon>
        <taxon>Trichonephila</taxon>
    </lineage>
</organism>
<dbReference type="EMBL" id="BMAU01021377">
    <property type="protein sequence ID" value="GFY26795.1"/>
    <property type="molecule type" value="Genomic_DNA"/>
</dbReference>